<comment type="caution">
    <text evidence="2">The sequence shown here is derived from an EMBL/GenBank/DDBJ whole genome shotgun (WGS) entry which is preliminary data.</text>
</comment>
<dbReference type="InterPro" id="IPR008979">
    <property type="entry name" value="Galactose-bd-like_sf"/>
</dbReference>
<dbReference type="SUPFAM" id="SSF49785">
    <property type="entry name" value="Galactose-binding domain-like"/>
    <property type="match status" value="1"/>
</dbReference>
<name>A0AAD9MQ90_9ANNE</name>
<gene>
    <name evidence="2" type="ORF">LSH36_1621g00012</name>
</gene>
<keyword evidence="3" id="KW-1185">Reference proteome</keyword>
<protein>
    <recommendedName>
        <fullName evidence="1">DUF7402 domain-containing protein</fullName>
    </recommendedName>
</protein>
<dbReference type="Proteomes" id="UP001208570">
    <property type="component" value="Unassembled WGS sequence"/>
</dbReference>
<dbReference type="Pfam" id="PF24135">
    <property type="entry name" value="DUF7402"/>
    <property type="match status" value="1"/>
</dbReference>
<reference evidence="2" key="1">
    <citation type="journal article" date="2023" name="Mol. Biol. Evol.">
        <title>Third-Generation Sequencing Reveals the Adaptive Role of the Epigenome in Three Deep-Sea Polychaetes.</title>
        <authorList>
            <person name="Perez M."/>
            <person name="Aroh O."/>
            <person name="Sun Y."/>
            <person name="Lan Y."/>
            <person name="Juniper S.K."/>
            <person name="Young C.R."/>
            <person name="Angers B."/>
            <person name="Qian P.Y."/>
        </authorList>
    </citation>
    <scope>NUCLEOTIDE SEQUENCE</scope>
    <source>
        <strain evidence="2">P08H-3</strain>
    </source>
</reference>
<dbReference type="AlphaFoldDB" id="A0AAD9MQ90"/>
<dbReference type="EMBL" id="JAODUP010001624">
    <property type="protein sequence ID" value="KAK2139766.1"/>
    <property type="molecule type" value="Genomic_DNA"/>
</dbReference>
<feature type="domain" description="DUF7402" evidence="1">
    <location>
        <begin position="193"/>
        <end position="318"/>
    </location>
</feature>
<organism evidence="2 3">
    <name type="scientific">Paralvinella palmiformis</name>
    <dbReference type="NCBI Taxonomy" id="53620"/>
    <lineage>
        <taxon>Eukaryota</taxon>
        <taxon>Metazoa</taxon>
        <taxon>Spiralia</taxon>
        <taxon>Lophotrochozoa</taxon>
        <taxon>Annelida</taxon>
        <taxon>Polychaeta</taxon>
        <taxon>Sedentaria</taxon>
        <taxon>Canalipalpata</taxon>
        <taxon>Terebellida</taxon>
        <taxon>Terebelliformia</taxon>
        <taxon>Alvinellidae</taxon>
        <taxon>Paralvinella</taxon>
    </lineage>
</organism>
<proteinExistence type="predicted"/>
<accession>A0AAD9MQ90</accession>
<evidence type="ECO:0000313" key="2">
    <source>
        <dbReference type="EMBL" id="KAK2139766.1"/>
    </source>
</evidence>
<sequence length="322" mass="35596">MYIQTTSIRLKRKVSKATELKVRATDDISVAQLVVELAKNVSVQLMILCRLNFASQSEVTMVEGFDDIVDSFNMSYGCNQILMIVAALCHLVYSNQCIFSTARNVKTPNITVIESVIVKDFDNDCEFLCYKNPTRCIAANIIPLEDNTYLCEFVSVKVTSEYLSAFETNPNGKYISRTSVVPQKVNVAHQNQGATCTASSSYSAKFVCTKALDGLKTGITSEWATDHEGVGAWIEIRFPAVYLVNIILYARSTGLGDIPSQIDMYPASGEVFHATLNLCTSTSESLEVSPVITNFLKIVIMDTCIERDNPGFQEVEIFAMVS</sequence>
<dbReference type="Gene3D" id="2.60.120.260">
    <property type="entry name" value="Galactose-binding domain-like"/>
    <property type="match status" value="1"/>
</dbReference>
<evidence type="ECO:0000313" key="3">
    <source>
        <dbReference type="Proteomes" id="UP001208570"/>
    </source>
</evidence>
<dbReference type="InterPro" id="IPR055826">
    <property type="entry name" value="DUF7402"/>
</dbReference>
<evidence type="ECO:0000259" key="1">
    <source>
        <dbReference type="Pfam" id="PF24135"/>
    </source>
</evidence>